<comment type="caution">
    <text evidence="1">The sequence shown here is derived from an EMBL/GenBank/DDBJ whole genome shotgun (WGS) entry which is preliminary data.</text>
</comment>
<organism evidence="1">
    <name type="scientific">marine sediment metagenome</name>
    <dbReference type="NCBI Taxonomy" id="412755"/>
    <lineage>
        <taxon>unclassified sequences</taxon>
        <taxon>metagenomes</taxon>
        <taxon>ecological metagenomes</taxon>
    </lineage>
</organism>
<evidence type="ECO:0000313" key="1">
    <source>
        <dbReference type="EMBL" id="KKM64138.1"/>
    </source>
</evidence>
<dbReference type="AlphaFoldDB" id="A0A0F9J3J8"/>
<protein>
    <submittedName>
        <fullName evidence="1">Uncharacterized protein</fullName>
    </submittedName>
</protein>
<sequence>ACGAPWSNYEIRLSRDSGLIYIDSEIGDPEFNSGPGSAPLLSC</sequence>
<name>A0A0F9J3J8_9ZZZZ</name>
<reference evidence="1" key="1">
    <citation type="journal article" date="2015" name="Nature">
        <title>Complex archaea that bridge the gap between prokaryotes and eukaryotes.</title>
        <authorList>
            <person name="Spang A."/>
            <person name="Saw J.H."/>
            <person name="Jorgensen S.L."/>
            <person name="Zaremba-Niedzwiedzka K."/>
            <person name="Martijn J."/>
            <person name="Lind A.E."/>
            <person name="van Eijk R."/>
            <person name="Schleper C."/>
            <person name="Guy L."/>
            <person name="Ettema T.J."/>
        </authorList>
    </citation>
    <scope>NUCLEOTIDE SEQUENCE</scope>
</reference>
<feature type="non-terminal residue" evidence="1">
    <location>
        <position position="1"/>
    </location>
</feature>
<gene>
    <name evidence="1" type="ORF">LCGC14_1504370</name>
</gene>
<accession>A0A0F9J3J8</accession>
<proteinExistence type="predicted"/>
<dbReference type="EMBL" id="LAZR01010960">
    <property type="protein sequence ID" value="KKM64138.1"/>
    <property type="molecule type" value="Genomic_DNA"/>
</dbReference>